<keyword evidence="1 2" id="KW-0175">Coiled coil</keyword>
<organism evidence="4 5">
    <name type="scientific">Dendroctonus ponderosae</name>
    <name type="common">Mountain pine beetle</name>
    <dbReference type="NCBI Taxonomy" id="77166"/>
    <lineage>
        <taxon>Eukaryota</taxon>
        <taxon>Metazoa</taxon>
        <taxon>Ecdysozoa</taxon>
        <taxon>Arthropoda</taxon>
        <taxon>Hexapoda</taxon>
        <taxon>Insecta</taxon>
        <taxon>Pterygota</taxon>
        <taxon>Neoptera</taxon>
        <taxon>Endopterygota</taxon>
        <taxon>Coleoptera</taxon>
        <taxon>Polyphaga</taxon>
        <taxon>Cucujiformia</taxon>
        <taxon>Curculionidae</taxon>
        <taxon>Scolytinae</taxon>
        <taxon>Dendroctonus</taxon>
    </lineage>
</organism>
<feature type="coiled-coil region" evidence="2">
    <location>
        <begin position="333"/>
        <end position="399"/>
    </location>
</feature>
<dbReference type="InterPro" id="IPR049258">
    <property type="entry name" value="ODAD1_CC"/>
</dbReference>
<dbReference type="PANTHER" id="PTHR21694">
    <property type="entry name" value="COILED-COIL DOMAIN-CONTAINING PROTEIN 63"/>
    <property type="match status" value="1"/>
</dbReference>
<protein>
    <recommendedName>
        <fullName evidence="3">ODAD1 central coiled coil region domain-containing protein</fullName>
    </recommendedName>
</protein>
<keyword evidence="5" id="KW-1185">Reference proteome</keyword>
<proteinExistence type="predicted"/>
<dbReference type="AlphaFoldDB" id="A0AAR5QJR3"/>
<reference evidence="4" key="2">
    <citation type="submission" date="2024-08" db="UniProtKB">
        <authorList>
            <consortium name="EnsemblMetazoa"/>
        </authorList>
    </citation>
    <scope>IDENTIFICATION</scope>
</reference>
<feature type="coiled-coil region" evidence="2">
    <location>
        <begin position="267"/>
        <end position="306"/>
    </location>
</feature>
<dbReference type="Pfam" id="PF21773">
    <property type="entry name" value="ODAD1_CC"/>
    <property type="match status" value="1"/>
</dbReference>
<evidence type="ECO:0000313" key="4">
    <source>
        <dbReference type="EnsemblMetazoa" id="XP_019773473.1"/>
    </source>
</evidence>
<reference evidence="5" key="1">
    <citation type="journal article" date="2013" name="Genome Biol.">
        <title>Draft genome of the mountain pine beetle, Dendroctonus ponderosae Hopkins, a major forest pest.</title>
        <authorList>
            <person name="Keeling C.I."/>
            <person name="Yuen M.M."/>
            <person name="Liao N.Y."/>
            <person name="Docking T.R."/>
            <person name="Chan S.K."/>
            <person name="Taylor G.A."/>
            <person name="Palmquist D.L."/>
            <person name="Jackman S.D."/>
            <person name="Nguyen A."/>
            <person name="Li M."/>
            <person name="Henderson H."/>
            <person name="Janes J.K."/>
            <person name="Zhao Y."/>
            <person name="Pandoh P."/>
            <person name="Moore R."/>
            <person name="Sperling F.A."/>
            <person name="Huber D.P."/>
            <person name="Birol I."/>
            <person name="Jones S.J."/>
            <person name="Bohlmann J."/>
        </authorList>
    </citation>
    <scope>NUCLEOTIDE SEQUENCE</scope>
</reference>
<evidence type="ECO:0000313" key="5">
    <source>
        <dbReference type="Proteomes" id="UP000019118"/>
    </source>
</evidence>
<evidence type="ECO:0000259" key="3">
    <source>
        <dbReference type="Pfam" id="PF21773"/>
    </source>
</evidence>
<accession>A0AAR5QJR3</accession>
<feature type="coiled-coil region" evidence="2">
    <location>
        <begin position="11"/>
        <end position="77"/>
    </location>
</feature>
<feature type="domain" description="ODAD1 central coiled coil region" evidence="3">
    <location>
        <begin position="147"/>
        <end position="427"/>
    </location>
</feature>
<name>A0AAR5QJR3_DENPD</name>
<sequence>MNQVTRPAPNSSTEKEMVSMAEEELARLRRQLRIMEDDRMAFSDETTLKLEKQRKIIQQLRQEREKLCEDINAASCKTQQRKDKKLSKDICKLLDVYEEYCRKVRTEQDGILEMDAQIKKLETDIKHLRPKTAVTEYHFQTRLTSGQKAVQILKNRLDNTIKKFCAILATNKELREEINHLLKERNHFNEVWEKLLKDINVGKKYMIDLIEQAIMAFDQREEWCSKLDALKKRADVDLILHSEEMREIQRRLDHYIALREFLCVKGQKRILKDLEEKERMKKEMQEKELEDQLEMYENTLKQIQEFCNEENVERIAALFLKQEEENFALFNYVNELTHEIESLNNIKEEVREKIEEQIELTNQRANERQATLSSLQQDLENASAEANEEEKQLNQAQANLKIVLSGIEEVFEMVDCDRGPILKLLGENSEINLFNVKIYMDTIEKKLSGIVTEMYFAEKSVSHEKNYFICVY</sequence>
<evidence type="ECO:0000256" key="2">
    <source>
        <dbReference type="SAM" id="Coils"/>
    </source>
</evidence>
<evidence type="ECO:0000256" key="1">
    <source>
        <dbReference type="ARBA" id="ARBA00023054"/>
    </source>
</evidence>
<dbReference type="PANTHER" id="PTHR21694:SF18">
    <property type="entry name" value="COILED-COIL DOMAIN-CONTAINING PROTEIN 63"/>
    <property type="match status" value="1"/>
</dbReference>
<dbReference type="InterPro" id="IPR051876">
    <property type="entry name" value="ODA-DC/CCD"/>
</dbReference>
<dbReference type="EnsemblMetazoa" id="XM_019917914.1">
    <property type="protein sequence ID" value="XP_019773473.1"/>
    <property type="gene ID" value="LOC109546796"/>
</dbReference>
<dbReference type="Proteomes" id="UP000019118">
    <property type="component" value="Unassembled WGS sequence"/>
</dbReference>